<dbReference type="EMBL" id="DSAC01000093">
    <property type="protein sequence ID" value="HHO74412.1"/>
    <property type="molecule type" value="Genomic_DNA"/>
</dbReference>
<dbReference type="InterPro" id="IPR038242">
    <property type="entry name" value="Cmr2_N"/>
</dbReference>
<evidence type="ECO:0000256" key="2">
    <source>
        <dbReference type="ARBA" id="ARBA00023118"/>
    </source>
</evidence>
<comment type="caution">
    <text evidence="5">The sequence shown here is derived from an EMBL/GenBank/DDBJ whole genome shotgun (WGS) entry which is preliminary data.</text>
</comment>
<dbReference type="GO" id="GO:0000166">
    <property type="term" value="F:nucleotide binding"/>
    <property type="evidence" value="ECO:0007669"/>
    <property type="project" value="UniProtKB-KW"/>
</dbReference>
<feature type="domain" description="GGDEF" evidence="4">
    <location>
        <begin position="351"/>
        <end position="489"/>
    </location>
</feature>
<dbReference type="PROSITE" id="PS50887">
    <property type="entry name" value="GGDEF"/>
    <property type="match status" value="1"/>
</dbReference>
<dbReference type="InterPro" id="IPR052117">
    <property type="entry name" value="Cas10/Csm1_subtype-III-A"/>
</dbReference>
<reference evidence="5" key="1">
    <citation type="journal article" date="2020" name="mSystems">
        <title>Genome- and Community-Level Interaction Insights into Carbon Utilization and Element Cycling Functions of Hydrothermarchaeota in Hydrothermal Sediment.</title>
        <authorList>
            <person name="Zhou Z."/>
            <person name="Liu Y."/>
            <person name="Xu W."/>
            <person name="Pan J."/>
            <person name="Luo Z.H."/>
            <person name="Li M."/>
        </authorList>
    </citation>
    <scope>NUCLEOTIDE SEQUENCE [LARGE SCALE GENOMIC DNA]</scope>
    <source>
        <strain evidence="5">SpSt-114</strain>
    </source>
</reference>
<dbReference type="NCBIfam" id="TIGR02577">
    <property type="entry name" value="cas_TM1794_Cmr2"/>
    <property type="match status" value="1"/>
</dbReference>
<dbReference type="AlphaFoldDB" id="A0A7C5WZJ8"/>
<dbReference type="Gene3D" id="3.30.70.2220">
    <property type="entry name" value="CRISPR-Cas system, Cmr2 subunit, D1 domain, cysteine cluster"/>
    <property type="match status" value="1"/>
</dbReference>
<dbReference type="InterPro" id="IPR013407">
    <property type="entry name" value="CRISPR-assoc_prot_Cmr2"/>
</dbReference>
<keyword evidence="3" id="KW-0175">Coiled coil</keyword>
<sequence>MNKLLHIFTFSPVQGFISNSRRLSDLYHSSLLLSTLTENLMKVIKDLNTEIIYPVLVENGQGLANYPNRIVFLADVCMCEDVVKKFQELWEGVYETILRKVLDEVGISKEEKEKIEEQAKLHLENYFRAYCECTNSEELKKWKEKLKQKLGKDYDDYAVAYDWTERKLGALKSKKHYEPLMDAYTYNGGKYPDGCTLCGERVHLAVDWKKLIENLQENKRRDNIRRISHYLKEGEKLCGVCLVKRFAFYCLERQAFPSVHDIANAKFKEELKDFEQKYPDLANRLKSLLQQYMGEEKPRDHLWEYNAELFDIEELERIKNEEEDLSLVIDDLIRELRWIYNNELLSEPSKNYFAIIISDGDSMGDWLGLNSKIRKEKLERTFHETFSKALSNYAREIKSLESKEKFGLRIVYAGGDDVLAVADLREFLDFAEKLNPTFKKKVGENASVSAGIVIGHQKDNLAYLLNEARKAEKKAKSVEGKSAFCITVIPRGGGPVSFWAKWEFLSLFKGTIEYFEKEIIGDRTAYDIREIVSKFEGSEKKPMEIVLALLRGMLKRRVDENKLEKHLGKEKRAFIEEYLQELRKLLEISDLENLANLFYTARFIAKERREKKHETAGANT</sequence>
<protein>
    <submittedName>
        <fullName evidence="5">Type III-B CRISPR-associated protein Cas10/Cmr2</fullName>
    </submittedName>
</protein>
<evidence type="ECO:0000313" key="5">
    <source>
        <dbReference type="EMBL" id="HHO74412.1"/>
    </source>
</evidence>
<dbReference type="PANTHER" id="PTHR36528">
    <property type="entry name" value="CRISPR SYSTEM SINGLE-STRAND-SPECIFIC DEOXYRIBONUCLEASE CAS10/CSM1 (SUBTYPE III-A)"/>
    <property type="match status" value="1"/>
</dbReference>
<dbReference type="Pfam" id="PF22335">
    <property type="entry name" value="Cas10-Cmr2_palm2"/>
    <property type="match status" value="1"/>
</dbReference>
<dbReference type="Gene3D" id="3.30.70.270">
    <property type="match status" value="1"/>
</dbReference>
<feature type="coiled-coil region" evidence="3">
    <location>
        <begin position="264"/>
        <end position="291"/>
    </location>
</feature>
<dbReference type="InterPro" id="IPR000160">
    <property type="entry name" value="GGDEF_dom"/>
</dbReference>
<dbReference type="PANTHER" id="PTHR36528:SF1">
    <property type="entry name" value="CRISPR SYSTEM SINGLE-STRAND-SPECIFIC DEOXYRIBONUCLEASE CAS10_CSM1 (SUBTYPE III-A)"/>
    <property type="match status" value="1"/>
</dbReference>
<evidence type="ECO:0000259" key="4">
    <source>
        <dbReference type="PROSITE" id="PS50887"/>
    </source>
</evidence>
<dbReference type="GO" id="GO:0051607">
    <property type="term" value="P:defense response to virus"/>
    <property type="evidence" value="ECO:0007669"/>
    <property type="project" value="UniProtKB-KW"/>
</dbReference>
<gene>
    <name evidence="5" type="primary">cas10</name>
    <name evidence="5" type="ORF">ENN04_07270</name>
</gene>
<proteinExistence type="predicted"/>
<keyword evidence="2" id="KW-0051">Antiviral defense</keyword>
<dbReference type="InterPro" id="IPR024615">
    <property type="entry name" value="CRISPR-assoc_Cmr2_N"/>
</dbReference>
<organism evidence="5">
    <name type="scientific">Thermocrinis ruber</name>
    <dbReference type="NCBI Taxonomy" id="75906"/>
    <lineage>
        <taxon>Bacteria</taxon>
        <taxon>Pseudomonadati</taxon>
        <taxon>Aquificota</taxon>
        <taxon>Aquificia</taxon>
        <taxon>Aquificales</taxon>
        <taxon>Aquificaceae</taxon>
        <taxon>Thermocrinis</taxon>
    </lineage>
</organism>
<name>A0A7C5WZJ8_9AQUI</name>
<accession>A0A7C5WZJ8</accession>
<keyword evidence="1" id="KW-0547">Nucleotide-binding</keyword>
<dbReference type="InterPro" id="IPR054767">
    <property type="entry name" value="Cas10-Cmr2_palm2"/>
</dbReference>
<dbReference type="InterPro" id="IPR043128">
    <property type="entry name" value="Rev_trsase/Diguanyl_cyclase"/>
</dbReference>
<evidence type="ECO:0000256" key="3">
    <source>
        <dbReference type="SAM" id="Coils"/>
    </source>
</evidence>
<evidence type="ECO:0000256" key="1">
    <source>
        <dbReference type="ARBA" id="ARBA00022741"/>
    </source>
</evidence>
<dbReference type="Pfam" id="PF12469">
    <property type="entry name" value="Cmr2_N"/>
    <property type="match status" value="1"/>
</dbReference>